<protein>
    <submittedName>
        <fullName evidence="1">Uncharacterized protein</fullName>
    </submittedName>
</protein>
<dbReference type="AlphaFoldDB" id="A0A975AVI3"/>
<dbReference type="Proteomes" id="UP000671913">
    <property type="component" value="Chromosome"/>
</dbReference>
<gene>
    <name evidence="1" type="ORF">ACETAC_10335</name>
</gene>
<dbReference type="KEGG" id="aaut:ACETAC_10335"/>
<evidence type="ECO:0000313" key="1">
    <source>
        <dbReference type="EMBL" id="QSZ27217.1"/>
    </source>
</evidence>
<reference evidence="1" key="1">
    <citation type="submission" date="2020-08" db="EMBL/GenBank/DDBJ databases">
        <title>Genomic insights into the carbon and energy metabolism of the first obligate autotrophic acetogenic bacterium Aceticella autotrophica gen. nov., sp. nov.</title>
        <authorList>
            <person name="Toshchakov S.V."/>
            <person name="Elcheninov A.G."/>
            <person name="Kublanov I.V."/>
            <person name="Frolov E.N."/>
            <person name="Lebedinsky A.V."/>
        </authorList>
    </citation>
    <scope>NUCLEOTIDE SEQUENCE</scope>
    <source>
        <strain evidence="1">3443-3Ac</strain>
    </source>
</reference>
<accession>A0A975AVI3</accession>
<keyword evidence="2" id="KW-1185">Reference proteome</keyword>
<proteinExistence type="predicted"/>
<dbReference type="RefSeq" id="WP_284679907.1">
    <property type="nucleotide sequence ID" value="NZ_CP060096.1"/>
</dbReference>
<organism evidence="1 2">
    <name type="scientific">Aceticella autotrophica</name>
    <dbReference type="NCBI Taxonomy" id="2755338"/>
    <lineage>
        <taxon>Bacteria</taxon>
        <taxon>Bacillati</taxon>
        <taxon>Bacillota</taxon>
        <taxon>Clostridia</taxon>
        <taxon>Thermoanaerobacterales</taxon>
        <taxon>Thermoanaerobacteraceae</taxon>
        <taxon>Aceticella</taxon>
    </lineage>
</organism>
<dbReference type="EMBL" id="CP060096">
    <property type="protein sequence ID" value="QSZ27217.1"/>
    <property type="molecule type" value="Genomic_DNA"/>
</dbReference>
<sequence>MKDLTNITEGYDEELIAVISAAVAATIGDDIGKFKVKSIVRIPQTSPVWRRIGVQEQMNSRL</sequence>
<name>A0A975AVI3_9THEO</name>
<evidence type="ECO:0000313" key="2">
    <source>
        <dbReference type="Proteomes" id="UP000671913"/>
    </source>
</evidence>